<dbReference type="SMART" id="SM00415">
    <property type="entry name" value="HSF"/>
    <property type="match status" value="1"/>
</dbReference>
<gene>
    <name evidence="11" type="ORF">ISN45_Aa06g012440</name>
</gene>
<evidence type="ECO:0000256" key="8">
    <source>
        <dbReference type="ARBA" id="ARBA00023242"/>
    </source>
</evidence>
<evidence type="ECO:0000256" key="1">
    <source>
        <dbReference type="ARBA" id="ARBA00004123"/>
    </source>
</evidence>
<dbReference type="GO" id="GO:0003700">
    <property type="term" value="F:DNA-binding transcription factor activity"/>
    <property type="evidence" value="ECO:0007669"/>
    <property type="project" value="InterPro"/>
</dbReference>
<name>A0A8T1YWH7_9BRAS</name>
<comment type="similarity">
    <text evidence="9">Belongs to the HSF family.</text>
</comment>
<feature type="domain" description="HSF-type DNA-binding" evidence="10">
    <location>
        <begin position="37"/>
        <end position="130"/>
    </location>
</feature>
<dbReference type="FunFam" id="1.10.10.10:FF:000037">
    <property type="entry name" value="Heat stress transcription factor B-4"/>
    <property type="match status" value="1"/>
</dbReference>
<keyword evidence="4" id="KW-0805">Transcription regulation</keyword>
<comment type="caution">
    <text evidence="11">The sequence shown here is derived from an EMBL/GenBank/DDBJ whole genome shotgun (WGS) entry which is preliminary data.</text>
</comment>
<dbReference type="GO" id="GO:0034605">
    <property type="term" value="P:cellular response to heat"/>
    <property type="evidence" value="ECO:0007669"/>
    <property type="project" value="TreeGrafter"/>
</dbReference>
<comment type="subunit">
    <text evidence="2">Homotrimer.</text>
</comment>
<proteinExistence type="inferred from homology"/>
<keyword evidence="3" id="KW-0597">Phosphoprotein</keyword>
<organism evidence="11 12">
    <name type="scientific">Arabidopsis thaliana x Arabidopsis arenosa</name>
    <dbReference type="NCBI Taxonomy" id="1240361"/>
    <lineage>
        <taxon>Eukaryota</taxon>
        <taxon>Viridiplantae</taxon>
        <taxon>Streptophyta</taxon>
        <taxon>Embryophyta</taxon>
        <taxon>Tracheophyta</taxon>
        <taxon>Spermatophyta</taxon>
        <taxon>Magnoliopsida</taxon>
        <taxon>eudicotyledons</taxon>
        <taxon>Gunneridae</taxon>
        <taxon>Pentapetalae</taxon>
        <taxon>rosids</taxon>
        <taxon>malvids</taxon>
        <taxon>Brassicales</taxon>
        <taxon>Brassicaceae</taxon>
        <taxon>Camelineae</taxon>
        <taxon>Arabidopsis</taxon>
    </lineage>
</organism>
<keyword evidence="6 11" id="KW-0238">DNA-binding</keyword>
<protein>
    <submittedName>
        <fullName evidence="11">Winged helix DNA-binding domain superfamily</fullName>
    </submittedName>
</protein>
<evidence type="ECO:0000256" key="7">
    <source>
        <dbReference type="ARBA" id="ARBA00023163"/>
    </source>
</evidence>
<reference evidence="11 12" key="1">
    <citation type="submission" date="2020-12" db="EMBL/GenBank/DDBJ databases">
        <title>Concerted genomic and epigenomic changes stabilize Arabidopsis allopolyploids.</title>
        <authorList>
            <person name="Chen Z."/>
        </authorList>
    </citation>
    <scope>NUCLEOTIDE SEQUENCE [LARGE SCALE GENOMIC DNA]</scope>
    <source>
        <strain evidence="11">Allo738</strain>
        <tissue evidence="11">Leaf</tissue>
    </source>
</reference>
<dbReference type="EMBL" id="JAEFBK010000011">
    <property type="protein sequence ID" value="KAG7550463.1"/>
    <property type="molecule type" value="Genomic_DNA"/>
</dbReference>
<evidence type="ECO:0000256" key="6">
    <source>
        <dbReference type="ARBA" id="ARBA00023125"/>
    </source>
</evidence>
<dbReference type="PANTHER" id="PTHR10015:SF430">
    <property type="entry name" value="HSF-TYPE DNA-BINDING DOMAIN-CONTAINING PROTEIN"/>
    <property type="match status" value="1"/>
</dbReference>
<evidence type="ECO:0000256" key="9">
    <source>
        <dbReference type="RuleBase" id="RU004020"/>
    </source>
</evidence>
<dbReference type="Proteomes" id="UP000694240">
    <property type="component" value="Chromosome 11"/>
</dbReference>
<evidence type="ECO:0000313" key="11">
    <source>
        <dbReference type="EMBL" id="KAG7550463.1"/>
    </source>
</evidence>
<dbReference type="AlphaFoldDB" id="A0A8T1YWH7"/>
<keyword evidence="8" id="KW-0539">Nucleus</keyword>
<dbReference type="PANTHER" id="PTHR10015">
    <property type="entry name" value="HEAT SHOCK TRANSCRIPTION FACTOR"/>
    <property type="match status" value="1"/>
</dbReference>
<comment type="subcellular location">
    <subcellularLocation>
        <location evidence="1">Nucleus</location>
    </subcellularLocation>
</comment>
<dbReference type="InterPro" id="IPR000232">
    <property type="entry name" value="HSF_DNA-bd"/>
</dbReference>
<keyword evidence="12" id="KW-1185">Reference proteome</keyword>
<evidence type="ECO:0000256" key="4">
    <source>
        <dbReference type="ARBA" id="ARBA00023015"/>
    </source>
</evidence>
<sequence>MFIDRTNITRVFYLGILLDLKRVGMVRDNNPGGSSRPYRSFPTRLYEMVNDPLTDSVISWSESGKSFIVWNQSELCSEVLPKFSLGKVFSNFTFKLDTFGFRKVESDQREYANDDFERGKPELTEEIQKRFLASLSPEAFVFKRSAEDARVIERTRALQMAMKERALAKNLSNLTL</sequence>
<dbReference type="GO" id="GO:0006357">
    <property type="term" value="P:regulation of transcription by RNA polymerase II"/>
    <property type="evidence" value="ECO:0007669"/>
    <property type="project" value="TreeGrafter"/>
</dbReference>
<evidence type="ECO:0000313" key="12">
    <source>
        <dbReference type="Proteomes" id="UP000694240"/>
    </source>
</evidence>
<dbReference type="GO" id="GO:0005634">
    <property type="term" value="C:nucleus"/>
    <property type="evidence" value="ECO:0007669"/>
    <property type="project" value="UniProtKB-SubCell"/>
</dbReference>
<keyword evidence="7" id="KW-0804">Transcription</keyword>
<evidence type="ECO:0000256" key="2">
    <source>
        <dbReference type="ARBA" id="ARBA00011233"/>
    </source>
</evidence>
<dbReference type="GO" id="GO:0000978">
    <property type="term" value="F:RNA polymerase II cis-regulatory region sequence-specific DNA binding"/>
    <property type="evidence" value="ECO:0007669"/>
    <property type="project" value="TreeGrafter"/>
</dbReference>
<evidence type="ECO:0000259" key="10">
    <source>
        <dbReference type="SMART" id="SM00415"/>
    </source>
</evidence>
<evidence type="ECO:0000256" key="5">
    <source>
        <dbReference type="ARBA" id="ARBA00023016"/>
    </source>
</evidence>
<accession>A0A8T1YWH7</accession>
<keyword evidence="5" id="KW-0346">Stress response</keyword>
<evidence type="ECO:0000256" key="3">
    <source>
        <dbReference type="ARBA" id="ARBA00022553"/>
    </source>
</evidence>
<dbReference type="Pfam" id="PF00447">
    <property type="entry name" value="HSF_DNA-bind"/>
    <property type="match status" value="1"/>
</dbReference>